<evidence type="ECO:0000313" key="2">
    <source>
        <dbReference type="EMBL" id="CAB5389198.1"/>
    </source>
</evidence>
<accession>A0A915ZUY5</accession>
<reference evidence="2" key="1">
    <citation type="submission" date="2020-05" db="EMBL/GenBank/DDBJ databases">
        <authorList>
            <person name="Rincon C."/>
            <person name="Sanders R I."/>
            <person name="Robbins C."/>
            <person name="Chaturvedi A."/>
        </authorList>
    </citation>
    <scope>NUCLEOTIDE SEQUENCE</scope>
    <source>
        <strain evidence="2">CHB12</strain>
    </source>
</reference>
<name>A0A915ZUY5_9GLOM</name>
<proteinExistence type="predicted"/>
<gene>
    <name evidence="2" type="ORF">CHRIB12_LOCUS20948</name>
</gene>
<feature type="transmembrane region" description="Helical" evidence="1">
    <location>
        <begin position="35"/>
        <end position="56"/>
    </location>
</feature>
<keyword evidence="1" id="KW-1133">Transmembrane helix</keyword>
<feature type="transmembrane region" description="Helical" evidence="1">
    <location>
        <begin position="68"/>
        <end position="93"/>
    </location>
</feature>
<evidence type="ECO:0000313" key="3">
    <source>
        <dbReference type="Proteomes" id="UP000684084"/>
    </source>
</evidence>
<sequence>MFLSFSPVLGNSWDVFVYSLFQERVYGLFEQVCGMFILFCFMTTLTLFFVLNIRLLRHVRSTSTQNCILRMTLGVSSILFFRKLLGMVLRFYLLLGL</sequence>
<dbReference type="EMBL" id="CAGKOT010000064">
    <property type="protein sequence ID" value="CAB5389198.1"/>
    <property type="molecule type" value="Genomic_DNA"/>
</dbReference>
<protein>
    <submittedName>
        <fullName evidence="2">Uncharacterized protein</fullName>
    </submittedName>
</protein>
<dbReference type="OrthoDB" id="2382050at2759"/>
<evidence type="ECO:0000256" key="1">
    <source>
        <dbReference type="SAM" id="Phobius"/>
    </source>
</evidence>
<keyword evidence="1" id="KW-0812">Transmembrane</keyword>
<dbReference type="Proteomes" id="UP000684084">
    <property type="component" value="Unassembled WGS sequence"/>
</dbReference>
<comment type="caution">
    <text evidence="2">The sequence shown here is derived from an EMBL/GenBank/DDBJ whole genome shotgun (WGS) entry which is preliminary data.</text>
</comment>
<keyword evidence="1" id="KW-0472">Membrane</keyword>
<organism evidence="2 3">
    <name type="scientific">Rhizophagus irregularis</name>
    <dbReference type="NCBI Taxonomy" id="588596"/>
    <lineage>
        <taxon>Eukaryota</taxon>
        <taxon>Fungi</taxon>
        <taxon>Fungi incertae sedis</taxon>
        <taxon>Mucoromycota</taxon>
        <taxon>Glomeromycotina</taxon>
        <taxon>Glomeromycetes</taxon>
        <taxon>Glomerales</taxon>
        <taxon>Glomeraceae</taxon>
        <taxon>Rhizophagus</taxon>
    </lineage>
</organism>
<dbReference type="AlphaFoldDB" id="A0A915ZUY5"/>